<dbReference type="InterPro" id="IPR004869">
    <property type="entry name" value="MMPL_dom"/>
</dbReference>
<dbReference type="InterPro" id="IPR050545">
    <property type="entry name" value="Mycobact_MmpL"/>
</dbReference>
<feature type="transmembrane region" description="Helical" evidence="7">
    <location>
        <begin position="546"/>
        <end position="564"/>
    </location>
</feature>
<feature type="transmembrane region" description="Helical" evidence="7">
    <location>
        <begin position="203"/>
        <end position="223"/>
    </location>
</feature>
<keyword evidence="6 7" id="KW-0472">Membrane</keyword>
<dbReference type="PANTHER" id="PTHR33406">
    <property type="entry name" value="MEMBRANE PROTEIN MJ1562-RELATED"/>
    <property type="match status" value="1"/>
</dbReference>
<evidence type="ECO:0000256" key="4">
    <source>
        <dbReference type="ARBA" id="ARBA00022692"/>
    </source>
</evidence>
<feature type="transmembrane region" description="Helical" evidence="7">
    <location>
        <begin position="519"/>
        <end position="539"/>
    </location>
</feature>
<dbReference type="Gene3D" id="1.20.1640.10">
    <property type="entry name" value="Multidrug efflux transporter AcrB transmembrane domain"/>
    <property type="match status" value="2"/>
</dbReference>
<dbReference type="Proteomes" id="UP001551482">
    <property type="component" value="Unassembled WGS sequence"/>
</dbReference>
<feature type="transmembrane region" description="Helical" evidence="7">
    <location>
        <begin position="629"/>
        <end position="647"/>
    </location>
</feature>
<feature type="transmembrane region" description="Helical" evidence="7">
    <location>
        <begin position="229"/>
        <end position="253"/>
    </location>
</feature>
<feature type="transmembrane region" description="Helical" evidence="7">
    <location>
        <begin position="307"/>
        <end position="330"/>
    </location>
</feature>
<feature type="transmembrane region" description="Helical" evidence="7">
    <location>
        <begin position="364"/>
        <end position="384"/>
    </location>
</feature>
<feature type="transmembrane region" description="Helical" evidence="7">
    <location>
        <begin position="180"/>
        <end position="196"/>
    </location>
</feature>
<keyword evidence="3" id="KW-1003">Cell membrane</keyword>
<dbReference type="InterPro" id="IPR000731">
    <property type="entry name" value="SSD"/>
</dbReference>
<dbReference type="EMBL" id="JBEZFP010000036">
    <property type="protein sequence ID" value="MEU8135058.1"/>
    <property type="molecule type" value="Genomic_DNA"/>
</dbReference>
<evidence type="ECO:0000313" key="9">
    <source>
        <dbReference type="EMBL" id="MEU8135058.1"/>
    </source>
</evidence>
<evidence type="ECO:0000256" key="1">
    <source>
        <dbReference type="ARBA" id="ARBA00004651"/>
    </source>
</evidence>
<dbReference type="RefSeq" id="WP_358354304.1">
    <property type="nucleotide sequence ID" value="NZ_JBEZFP010000036.1"/>
</dbReference>
<keyword evidence="10" id="KW-1185">Reference proteome</keyword>
<protein>
    <submittedName>
        <fullName evidence="9">MMPL family transporter</fullName>
    </submittedName>
</protein>
<feature type="transmembrane region" description="Helical" evidence="7">
    <location>
        <begin position="274"/>
        <end position="295"/>
    </location>
</feature>
<accession>A0ABV3DH19</accession>
<evidence type="ECO:0000256" key="3">
    <source>
        <dbReference type="ARBA" id="ARBA00022475"/>
    </source>
</evidence>
<evidence type="ECO:0000256" key="7">
    <source>
        <dbReference type="SAM" id="Phobius"/>
    </source>
</evidence>
<feature type="transmembrane region" description="Helical" evidence="7">
    <location>
        <begin position="653"/>
        <end position="677"/>
    </location>
</feature>
<gene>
    <name evidence="9" type="ORF">AB0C36_16260</name>
</gene>
<dbReference type="SUPFAM" id="SSF82866">
    <property type="entry name" value="Multidrug efflux transporter AcrB transmembrane domain"/>
    <property type="match status" value="2"/>
</dbReference>
<keyword evidence="5 7" id="KW-1133">Transmembrane helix</keyword>
<comment type="caution">
    <text evidence="9">The sequence shown here is derived from an EMBL/GenBank/DDBJ whole genome shotgun (WGS) entry which is preliminary data.</text>
</comment>
<dbReference type="PANTHER" id="PTHR33406:SF11">
    <property type="entry name" value="MEMBRANE PROTEIN SCO6666-RELATED"/>
    <property type="match status" value="1"/>
</dbReference>
<reference evidence="9 10" key="1">
    <citation type="submission" date="2024-06" db="EMBL/GenBank/DDBJ databases">
        <title>The Natural Products Discovery Center: Release of the First 8490 Sequenced Strains for Exploring Actinobacteria Biosynthetic Diversity.</title>
        <authorList>
            <person name="Kalkreuter E."/>
            <person name="Kautsar S.A."/>
            <person name="Yang D."/>
            <person name="Bader C.D."/>
            <person name="Teijaro C.N."/>
            <person name="Fluegel L."/>
            <person name="Davis C.M."/>
            <person name="Simpson J.R."/>
            <person name="Lauterbach L."/>
            <person name="Steele A.D."/>
            <person name="Gui C."/>
            <person name="Meng S."/>
            <person name="Li G."/>
            <person name="Viehrig K."/>
            <person name="Ye F."/>
            <person name="Su P."/>
            <person name="Kiefer A.F."/>
            <person name="Nichols A."/>
            <person name="Cepeda A.J."/>
            <person name="Yan W."/>
            <person name="Fan B."/>
            <person name="Jiang Y."/>
            <person name="Adhikari A."/>
            <person name="Zheng C.-J."/>
            <person name="Schuster L."/>
            <person name="Cowan T.M."/>
            <person name="Smanski M.J."/>
            <person name="Chevrette M.G."/>
            <person name="De Carvalho L.P.S."/>
            <person name="Shen B."/>
        </authorList>
    </citation>
    <scope>NUCLEOTIDE SEQUENCE [LARGE SCALE GENOMIC DNA]</scope>
    <source>
        <strain evidence="9 10">NPDC048946</strain>
    </source>
</reference>
<feature type="domain" description="SSD" evidence="8">
    <location>
        <begin position="203"/>
        <end position="328"/>
    </location>
</feature>
<keyword evidence="4 7" id="KW-0812">Transmembrane</keyword>
<organism evidence="9 10">
    <name type="scientific">Streptodolium elevatio</name>
    <dbReference type="NCBI Taxonomy" id="3157996"/>
    <lineage>
        <taxon>Bacteria</taxon>
        <taxon>Bacillati</taxon>
        <taxon>Actinomycetota</taxon>
        <taxon>Actinomycetes</taxon>
        <taxon>Kitasatosporales</taxon>
        <taxon>Streptomycetaceae</taxon>
        <taxon>Streptodolium</taxon>
    </lineage>
</organism>
<name>A0ABV3DH19_9ACTN</name>
<comment type="subcellular location">
    <subcellularLocation>
        <location evidence="1">Cell membrane</location>
        <topology evidence="1">Multi-pass membrane protein</topology>
    </subcellularLocation>
</comment>
<evidence type="ECO:0000313" key="10">
    <source>
        <dbReference type="Proteomes" id="UP001551482"/>
    </source>
</evidence>
<feature type="transmembrane region" description="Helical" evidence="7">
    <location>
        <begin position="584"/>
        <end position="608"/>
    </location>
</feature>
<evidence type="ECO:0000256" key="5">
    <source>
        <dbReference type="ARBA" id="ARBA00022989"/>
    </source>
</evidence>
<sequence>MLDLLGRLAYRRRRAIVVGAVLFAALAGLWGATVFDHLTGTGFTYAESESSRAAELRRDTGGQADADVVVVFRSDRWTVDDPAYEQAAQRVLTGLPAEHVQKTTSFWTARRDELVSRDRHTTFAALQMAGGDEAERTDNYTEIADLLESPDLDITVGGPAALFDEVNTQIRKDLKRAESLALPVLFLLLIVLFRNVRAAALPVVIGILAIVGSLAALRTLTYVTDVSVFAVNIVTLLGLGLAIDYSLFVVSRFREEMDAGRDVPEALLATMRTAGRTIAVSAVTVAVALSSLFVFPQTFLRSLGLGGIAAVLLAVVFSLTVMPALLAMLGPRAAAWRPRRARVRPADKPGNWERIARAVMRRPIQVAVAVTGLLVLLGLPYLHVSYGWLDSRIMPTSSHSRQAQETLDTEFGKNITNQVEIAVVLASPVQSPEGRAALDDYLGRVRAIPGIAGAEVTGAVGSSAKIDARFGIEAISEQARDLVQAVRAVPAPPGGEAHVGGNTAVFADLLDMLGERLPWMLAIMVVATFVLLFFAFGSVVLPIKAILMNILNLLAAFGVVVFVFQDGHLSGPLDFTSAGNIDVVQLIVILGVAFALSMDYEVFLLSRVREQYDLTGDNREAVAIGLQRSGRIITAAALLLVVVIGAFTTADLLIVKIIGVGLATAIIVDATVVRVLLVPATMRLLGEYNWWAPRFARPWYARWGIRETGGEPAPRHEPLQEAPK</sequence>
<dbReference type="PROSITE" id="PS50156">
    <property type="entry name" value="SSD"/>
    <property type="match status" value="1"/>
</dbReference>
<proteinExistence type="inferred from homology"/>
<evidence type="ECO:0000256" key="6">
    <source>
        <dbReference type="ARBA" id="ARBA00023136"/>
    </source>
</evidence>
<dbReference type="Pfam" id="PF03176">
    <property type="entry name" value="MMPL"/>
    <property type="match status" value="2"/>
</dbReference>
<evidence type="ECO:0000256" key="2">
    <source>
        <dbReference type="ARBA" id="ARBA00010157"/>
    </source>
</evidence>
<comment type="similarity">
    <text evidence="2">Belongs to the resistance-nodulation-cell division (RND) (TC 2.A.6) family. MmpL subfamily.</text>
</comment>
<evidence type="ECO:0000259" key="8">
    <source>
        <dbReference type="PROSITE" id="PS50156"/>
    </source>
</evidence>